<dbReference type="CDD" id="cd01997">
    <property type="entry name" value="GMP_synthase_C"/>
    <property type="match status" value="1"/>
</dbReference>
<keyword evidence="6 10" id="KW-0332">GMP biosynthesis</keyword>
<organism evidence="12 13">
    <name type="scientific">Candidatus Roizmanbacteria bacterium CG_4_10_14_0_8_um_filter_33_9</name>
    <dbReference type="NCBI Taxonomy" id="1974826"/>
    <lineage>
        <taxon>Bacteria</taxon>
        <taxon>Candidatus Roizmaniibacteriota</taxon>
    </lineage>
</organism>
<dbReference type="UniPathway" id="UPA00189">
    <property type="reaction ID" value="UER00296"/>
</dbReference>
<sequence>MNVKVVEAKKDFLTALRGVVDPEQKRKTIGKLYIRLFEKELLKNPKACFLMQGTTYADFIHSKGTKNAAYIKSHHNVGGLPKEMKLELLEPLKYYYTDQVRQIGLHIGLPKVVVFQQPFPGPGHAVRILGEVTAEKLAKQVQADAILIDEMKKSKWYDKVFQCWTILTNSKSTAVKGDARFFGDVIAVRIVNSKDRMSANWVDLPYEVLQRISTRIVNEVPGVSRVVYDITTKPPATMEWE</sequence>
<dbReference type="AlphaFoldDB" id="A0A2M7QI24"/>
<evidence type="ECO:0000256" key="1">
    <source>
        <dbReference type="ARBA" id="ARBA00002332"/>
    </source>
</evidence>
<comment type="function">
    <text evidence="1">Catalyzes the synthesis of GMP from XMP.</text>
</comment>
<accession>A0A2M7QI24</accession>
<evidence type="ECO:0000256" key="10">
    <source>
        <dbReference type="PROSITE-ProRule" id="PRU00886"/>
    </source>
</evidence>
<evidence type="ECO:0000256" key="9">
    <source>
        <dbReference type="ARBA" id="ARBA00022962"/>
    </source>
</evidence>
<comment type="caution">
    <text evidence="10">Lacks conserved residue(s) required for the propagation of feature annotation.</text>
</comment>
<dbReference type="Pfam" id="PF00958">
    <property type="entry name" value="GMP_synt_C"/>
    <property type="match status" value="1"/>
</dbReference>
<evidence type="ECO:0000256" key="8">
    <source>
        <dbReference type="ARBA" id="ARBA00022840"/>
    </source>
</evidence>
<dbReference type="GO" id="GO:0005524">
    <property type="term" value="F:ATP binding"/>
    <property type="evidence" value="ECO:0007669"/>
    <property type="project" value="UniProtKB-UniRule"/>
</dbReference>
<evidence type="ECO:0000256" key="6">
    <source>
        <dbReference type="ARBA" id="ARBA00022749"/>
    </source>
</evidence>
<dbReference type="PANTHER" id="PTHR11922:SF2">
    <property type="entry name" value="GMP SYNTHASE [GLUTAMINE-HYDROLYZING]"/>
    <property type="match status" value="1"/>
</dbReference>
<dbReference type="SUPFAM" id="SSF54810">
    <property type="entry name" value="GMP synthetase C-terminal dimerisation domain"/>
    <property type="match status" value="1"/>
</dbReference>
<dbReference type="PANTHER" id="PTHR11922">
    <property type="entry name" value="GMP SYNTHASE-RELATED"/>
    <property type="match status" value="1"/>
</dbReference>
<dbReference type="Gene3D" id="3.30.300.10">
    <property type="match status" value="1"/>
</dbReference>
<name>A0A2M7QI24_9BACT</name>
<evidence type="ECO:0000259" key="11">
    <source>
        <dbReference type="PROSITE" id="PS51553"/>
    </source>
</evidence>
<dbReference type="PROSITE" id="PS51553">
    <property type="entry name" value="GMPS_ATP_PPASE"/>
    <property type="match status" value="1"/>
</dbReference>
<protein>
    <recommendedName>
        <fullName evidence="3">GMP synthase (glutamine-hydrolyzing)</fullName>
        <ecNumber evidence="3">6.3.5.2</ecNumber>
    </recommendedName>
</protein>
<gene>
    <name evidence="12" type="ORF">COY87_03405</name>
</gene>
<dbReference type="InterPro" id="IPR025777">
    <property type="entry name" value="GMPS_ATP_PPase_dom"/>
</dbReference>
<dbReference type="GO" id="GO:0005829">
    <property type="term" value="C:cytosol"/>
    <property type="evidence" value="ECO:0007669"/>
    <property type="project" value="TreeGrafter"/>
</dbReference>
<evidence type="ECO:0000313" key="13">
    <source>
        <dbReference type="Proteomes" id="UP000229401"/>
    </source>
</evidence>
<dbReference type="Gene3D" id="3.40.50.620">
    <property type="entry name" value="HUPs"/>
    <property type="match status" value="1"/>
</dbReference>
<evidence type="ECO:0000256" key="4">
    <source>
        <dbReference type="ARBA" id="ARBA00022598"/>
    </source>
</evidence>
<comment type="pathway">
    <text evidence="2">Purine metabolism; GMP biosynthesis; GMP from XMP (L-Gln route): step 1/1.</text>
</comment>
<keyword evidence="7 10" id="KW-0658">Purine biosynthesis</keyword>
<keyword evidence="8 10" id="KW-0067">ATP-binding</keyword>
<evidence type="ECO:0000256" key="7">
    <source>
        <dbReference type="ARBA" id="ARBA00022755"/>
    </source>
</evidence>
<reference evidence="13" key="1">
    <citation type="submission" date="2017-09" db="EMBL/GenBank/DDBJ databases">
        <title>Depth-based differentiation of microbial function through sediment-hosted aquifers and enrichment of novel symbionts in the deep terrestrial subsurface.</title>
        <authorList>
            <person name="Probst A.J."/>
            <person name="Ladd B."/>
            <person name="Jarett J.K."/>
            <person name="Geller-Mcgrath D.E."/>
            <person name="Sieber C.M.K."/>
            <person name="Emerson J.B."/>
            <person name="Anantharaman K."/>
            <person name="Thomas B.C."/>
            <person name="Malmstrom R."/>
            <person name="Stieglmeier M."/>
            <person name="Klingl A."/>
            <person name="Woyke T."/>
            <person name="Ryan C.M."/>
            <person name="Banfield J.F."/>
        </authorList>
    </citation>
    <scope>NUCLEOTIDE SEQUENCE [LARGE SCALE GENOMIC DNA]</scope>
</reference>
<dbReference type="GO" id="GO:0003921">
    <property type="term" value="F:GMP synthase activity"/>
    <property type="evidence" value="ECO:0007669"/>
    <property type="project" value="InterPro"/>
</dbReference>
<comment type="caution">
    <text evidence="12">The sequence shown here is derived from an EMBL/GenBank/DDBJ whole genome shotgun (WGS) entry which is preliminary data.</text>
</comment>
<dbReference type="Proteomes" id="UP000229401">
    <property type="component" value="Unassembled WGS sequence"/>
</dbReference>
<dbReference type="SUPFAM" id="SSF52402">
    <property type="entry name" value="Adenine nucleotide alpha hydrolases-like"/>
    <property type="match status" value="1"/>
</dbReference>
<evidence type="ECO:0000313" key="12">
    <source>
        <dbReference type="EMBL" id="PIY71974.1"/>
    </source>
</evidence>
<dbReference type="EC" id="6.3.5.2" evidence="3"/>
<proteinExistence type="predicted"/>
<evidence type="ECO:0000256" key="5">
    <source>
        <dbReference type="ARBA" id="ARBA00022741"/>
    </source>
</evidence>
<dbReference type="InterPro" id="IPR001674">
    <property type="entry name" value="GMP_synth_C"/>
</dbReference>
<dbReference type="FunFam" id="3.30.300.10:FF:000002">
    <property type="entry name" value="GMP synthase [glutamine-hydrolyzing]"/>
    <property type="match status" value="1"/>
</dbReference>
<dbReference type="InterPro" id="IPR014729">
    <property type="entry name" value="Rossmann-like_a/b/a_fold"/>
</dbReference>
<keyword evidence="4" id="KW-0436">Ligase</keyword>
<keyword evidence="9" id="KW-0315">Glutamine amidotransferase</keyword>
<dbReference type="EMBL" id="PFLI01000114">
    <property type="protein sequence ID" value="PIY71974.1"/>
    <property type="molecule type" value="Genomic_DNA"/>
</dbReference>
<evidence type="ECO:0000256" key="2">
    <source>
        <dbReference type="ARBA" id="ARBA00005153"/>
    </source>
</evidence>
<feature type="domain" description="GMPS ATP-PPase" evidence="11">
    <location>
        <begin position="1"/>
        <end position="116"/>
    </location>
</feature>
<keyword evidence="5 10" id="KW-0547">Nucleotide-binding</keyword>
<evidence type="ECO:0000256" key="3">
    <source>
        <dbReference type="ARBA" id="ARBA00012746"/>
    </source>
</evidence>